<accession>A0A8T0IT73</accession>
<comment type="caution">
    <text evidence="2">The sequence shown here is derived from an EMBL/GenBank/DDBJ whole genome shotgun (WGS) entry which is preliminary data.</text>
</comment>
<feature type="compositionally biased region" description="Basic residues" evidence="1">
    <location>
        <begin position="621"/>
        <end position="639"/>
    </location>
</feature>
<dbReference type="EMBL" id="CM026422">
    <property type="protein sequence ID" value="KAG0586327.1"/>
    <property type="molecule type" value="Genomic_DNA"/>
</dbReference>
<proteinExistence type="predicted"/>
<dbReference type="PANTHER" id="PTHR13343:SF18">
    <property type="entry name" value="PENTATRICOPEPTIDE REPEAT (PPR) SUPERFAMILY PROTEIN"/>
    <property type="match status" value="1"/>
</dbReference>
<feature type="region of interest" description="Disordered" evidence="1">
    <location>
        <begin position="619"/>
        <end position="639"/>
    </location>
</feature>
<evidence type="ECO:0000256" key="1">
    <source>
        <dbReference type="SAM" id="MobiDB-lite"/>
    </source>
</evidence>
<dbReference type="SUPFAM" id="SSF50475">
    <property type="entry name" value="FMN-binding split barrel"/>
    <property type="match status" value="1"/>
</dbReference>
<evidence type="ECO:0000313" key="2">
    <source>
        <dbReference type="EMBL" id="KAG0586327.1"/>
    </source>
</evidence>
<dbReference type="Gene3D" id="3.20.180.10">
    <property type="entry name" value="PNP-oxidase-like"/>
    <property type="match status" value="1"/>
</dbReference>
<name>A0A8T0IT73_CERPU</name>
<dbReference type="Proteomes" id="UP000822688">
    <property type="component" value="Chromosome 2"/>
</dbReference>
<protein>
    <submittedName>
        <fullName evidence="2">Uncharacterized protein</fullName>
    </submittedName>
</protein>
<feature type="compositionally biased region" description="Basic and acidic residues" evidence="1">
    <location>
        <begin position="350"/>
        <end position="361"/>
    </location>
</feature>
<sequence length="639" mass="69732">MAMVLRPHAGMGSFACPAVCGAMDGGAGAWSMSLGTSALWKGGEGGVGGGFSSSGGMRSWFAGQPVEQSGMVRRNQGWQVNVAADHSGSKPEAHKRRGKWGYHPLEELTKHEREAMQAGNGRPSDADIARTITEVNWKAVIYASVVTIEDIVFGTEVQFLVDEHGDFFFEMNDDNEFLSKLSDSQTFTVMIGFGAMDEVQVSEMVDGGEEMDDDEDDDDILMEFSDDSDDEFNPEDVVPPQFWEELAGATGSLHEGLSPESMGSLGGWGGPETLAWVHPLEFATRISQAVTTDHTEEMNKPTKRLTITGVVRRVSEEEEPYVQSLWYDRFWWDEDNDGEEEGDSLVGEDETTKETDKDKGMRTRWKVVTGAPSTSKSGEGKPNPTGMRRTSTKGGVEVDEQRSRNGGLRPSSTSDSINSDADVDDGQDVIRREVRASNIVRDSAGVSSSTDEAALVGSVLEGEILEGEVGDIVEGASVDGGDAVEGEWTEEGTSWDVGTTFYKLEMLSMQLDLNSGLQKSIEIQDFSNGQPDILAHSAAAIIERVNQGGSKTDRALKALCRREKGLEVEEATVVGVDCLGMDLRVSAGIEVQTLRFQFNRKATCEKVADQLIDQLLFPRPGVKRPRKSQPPRTPRRWQS</sequence>
<dbReference type="AlphaFoldDB" id="A0A8T0IT73"/>
<dbReference type="InterPro" id="IPR037119">
    <property type="entry name" value="Haem_oxidase_HugZ-like_sf"/>
</dbReference>
<reference evidence="2" key="1">
    <citation type="submission" date="2020-06" db="EMBL/GenBank/DDBJ databases">
        <title>WGS assembly of Ceratodon purpureus strain R40.</title>
        <authorList>
            <person name="Carey S.B."/>
            <person name="Jenkins J."/>
            <person name="Shu S."/>
            <person name="Lovell J.T."/>
            <person name="Sreedasyam A."/>
            <person name="Maumus F."/>
            <person name="Tiley G.P."/>
            <person name="Fernandez-Pozo N."/>
            <person name="Barry K."/>
            <person name="Chen C."/>
            <person name="Wang M."/>
            <person name="Lipzen A."/>
            <person name="Daum C."/>
            <person name="Saski C.A."/>
            <person name="Payton A.C."/>
            <person name="Mcbreen J.C."/>
            <person name="Conrad R.E."/>
            <person name="Kollar L.M."/>
            <person name="Olsson S."/>
            <person name="Huttunen S."/>
            <person name="Landis J.B."/>
            <person name="Wickett N.J."/>
            <person name="Johnson M.G."/>
            <person name="Rensing S.A."/>
            <person name="Grimwood J."/>
            <person name="Schmutz J."/>
            <person name="Mcdaniel S.F."/>
        </authorList>
    </citation>
    <scope>NUCLEOTIDE SEQUENCE</scope>
    <source>
        <strain evidence="2">R40</strain>
    </source>
</reference>
<keyword evidence="3" id="KW-1185">Reference proteome</keyword>
<evidence type="ECO:0000313" key="3">
    <source>
        <dbReference type="Proteomes" id="UP000822688"/>
    </source>
</evidence>
<organism evidence="2 3">
    <name type="scientific">Ceratodon purpureus</name>
    <name type="common">Fire moss</name>
    <name type="synonym">Dicranum purpureum</name>
    <dbReference type="NCBI Taxonomy" id="3225"/>
    <lineage>
        <taxon>Eukaryota</taxon>
        <taxon>Viridiplantae</taxon>
        <taxon>Streptophyta</taxon>
        <taxon>Embryophyta</taxon>
        <taxon>Bryophyta</taxon>
        <taxon>Bryophytina</taxon>
        <taxon>Bryopsida</taxon>
        <taxon>Dicranidae</taxon>
        <taxon>Pseudoditrichales</taxon>
        <taxon>Ditrichaceae</taxon>
        <taxon>Ceratodon</taxon>
    </lineage>
</organism>
<feature type="compositionally biased region" description="Polar residues" evidence="1">
    <location>
        <begin position="410"/>
        <end position="419"/>
    </location>
</feature>
<gene>
    <name evidence="2" type="ORF">KC19_2G082900</name>
</gene>
<feature type="compositionally biased region" description="Acidic residues" evidence="1">
    <location>
        <begin position="337"/>
        <end position="349"/>
    </location>
</feature>
<feature type="region of interest" description="Disordered" evidence="1">
    <location>
        <begin position="337"/>
        <end position="430"/>
    </location>
</feature>
<dbReference type="PANTHER" id="PTHR13343">
    <property type="entry name" value="CREG1 PROTEIN"/>
    <property type="match status" value="1"/>
</dbReference>